<evidence type="ECO:0000313" key="1">
    <source>
        <dbReference type="EMBL" id="PHV70526.1"/>
    </source>
</evidence>
<keyword evidence="2" id="KW-1185">Reference proteome</keyword>
<gene>
    <name evidence="1" type="ORF">CS063_09490</name>
</gene>
<proteinExistence type="predicted"/>
<dbReference type="EMBL" id="PEDL01000009">
    <property type="protein sequence ID" value="PHV70526.1"/>
    <property type="molecule type" value="Genomic_DNA"/>
</dbReference>
<dbReference type="Proteomes" id="UP000224460">
    <property type="component" value="Unassembled WGS sequence"/>
</dbReference>
<name>A0AC61DCP7_9FIRM</name>
<reference evidence="1" key="1">
    <citation type="submission" date="2017-10" db="EMBL/GenBank/DDBJ databases">
        <title>Genome sequence of cellulolytic Lachnospiraceae bacterium XHS1971 isolated from hotspring sediment.</title>
        <authorList>
            <person name="Vasudevan G."/>
            <person name="Joshi A.J."/>
            <person name="Hivarkar S."/>
            <person name="Lanjekar V.B."/>
            <person name="Dhakephalkar P.K."/>
            <person name="Dagar S."/>
        </authorList>
    </citation>
    <scope>NUCLEOTIDE SEQUENCE</scope>
    <source>
        <strain evidence="1">XHS1971</strain>
    </source>
</reference>
<accession>A0AC61DCP7</accession>
<evidence type="ECO:0000313" key="2">
    <source>
        <dbReference type="Proteomes" id="UP000224460"/>
    </source>
</evidence>
<sequence>MLKRRIVFFLIVGITLGIMGCNKTDENIYQLKIGNPFNKAIKIEVISYGTNLQVDKNTLSQVDLELKFTNIGAQPIDTEKDLEIEIIQGSRVIAPIKNTLLETNKIEPQRVVEGELVIEIDSEQEEEIKVTYKLDGATKSFKVITEPPASIK</sequence>
<organism evidence="1 2">
    <name type="scientific">Sporanaerobium hydrogeniformans</name>
    <dbReference type="NCBI Taxonomy" id="3072179"/>
    <lineage>
        <taxon>Bacteria</taxon>
        <taxon>Bacillati</taxon>
        <taxon>Bacillota</taxon>
        <taxon>Clostridia</taxon>
        <taxon>Lachnospirales</taxon>
        <taxon>Lachnospiraceae</taxon>
        <taxon>Sporanaerobium</taxon>
    </lineage>
</organism>
<comment type="caution">
    <text evidence="1">The sequence shown here is derived from an EMBL/GenBank/DDBJ whole genome shotgun (WGS) entry which is preliminary data.</text>
</comment>
<protein>
    <submittedName>
        <fullName evidence="1">Uncharacterized protein</fullName>
    </submittedName>
</protein>